<gene>
    <name evidence="2" type="ORF">S01H1_25066</name>
</gene>
<comment type="caution">
    <text evidence="2">The sequence shown here is derived from an EMBL/GenBank/DDBJ whole genome shotgun (WGS) entry which is preliminary data.</text>
</comment>
<reference evidence="2" key="1">
    <citation type="journal article" date="2014" name="Front. Microbiol.">
        <title>High frequency of phylogenetically diverse reductive dehalogenase-homologous genes in deep subseafloor sedimentary metagenomes.</title>
        <authorList>
            <person name="Kawai M."/>
            <person name="Futagami T."/>
            <person name="Toyoda A."/>
            <person name="Takaki Y."/>
            <person name="Nishi S."/>
            <person name="Hori S."/>
            <person name="Arai W."/>
            <person name="Tsubouchi T."/>
            <person name="Morono Y."/>
            <person name="Uchiyama I."/>
            <person name="Ito T."/>
            <person name="Fujiyama A."/>
            <person name="Inagaki F."/>
            <person name="Takami H."/>
        </authorList>
    </citation>
    <scope>NUCLEOTIDE SEQUENCE</scope>
    <source>
        <strain evidence="2">Expedition CK06-06</strain>
    </source>
</reference>
<keyword evidence="1" id="KW-1133">Transmembrane helix</keyword>
<feature type="transmembrane region" description="Helical" evidence="1">
    <location>
        <begin position="182"/>
        <end position="200"/>
    </location>
</feature>
<evidence type="ECO:0000313" key="2">
    <source>
        <dbReference type="EMBL" id="GAF87165.1"/>
    </source>
</evidence>
<organism evidence="2">
    <name type="scientific">marine sediment metagenome</name>
    <dbReference type="NCBI Taxonomy" id="412755"/>
    <lineage>
        <taxon>unclassified sequences</taxon>
        <taxon>metagenomes</taxon>
        <taxon>ecological metagenomes</taxon>
    </lineage>
</organism>
<sequence length="242" mass="27287">TSNFTYDKSDHNPAHAKEMLDKVTGMYQTIIEKSCTGCGCKQQRKIDALHHQMLQAAKTQKNAKANLAQAEESYYIESKGAPWYSKFREEQASSKASEQTNGMLSDFTTRKTTVQRNIDYYASQLAYKKNLDALVTGYNTQLSQIQGDIGSAKSDTAVAHRLTTYYQHQEPLVRKVTYYLKIVYWIVVGITTLGFIWKSYKAYRLGSLGSMSTAFVSVVLLYLIPLYGLNLLIASIRPTVIT</sequence>
<proteinExistence type="predicted"/>
<name>X0UF79_9ZZZZ</name>
<accession>X0UF79</accession>
<keyword evidence="1" id="KW-0472">Membrane</keyword>
<protein>
    <submittedName>
        <fullName evidence="2">Uncharacterized protein</fullName>
    </submittedName>
</protein>
<feature type="transmembrane region" description="Helical" evidence="1">
    <location>
        <begin position="212"/>
        <end position="233"/>
    </location>
</feature>
<dbReference type="AlphaFoldDB" id="X0UF79"/>
<dbReference type="EMBL" id="BARS01015104">
    <property type="protein sequence ID" value="GAF87165.1"/>
    <property type="molecule type" value="Genomic_DNA"/>
</dbReference>
<evidence type="ECO:0000256" key="1">
    <source>
        <dbReference type="SAM" id="Phobius"/>
    </source>
</evidence>
<keyword evidence="1" id="KW-0812">Transmembrane</keyword>
<feature type="non-terminal residue" evidence="2">
    <location>
        <position position="1"/>
    </location>
</feature>